<dbReference type="Proteomes" id="UP000032568">
    <property type="component" value="Chromosome"/>
</dbReference>
<keyword evidence="2" id="KW-1185">Reference proteome</keyword>
<dbReference type="EMBL" id="CP059735">
    <property type="protein sequence ID" value="WDD99175.1"/>
    <property type="molecule type" value="Genomic_DNA"/>
</dbReference>
<dbReference type="InterPro" id="IPR032710">
    <property type="entry name" value="NTF2-like_dom_sf"/>
</dbReference>
<dbReference type="RefSeq" id="WP_044835230.1">
    <property type="nucleotide sequence ID" value="NZ_CP059735.1"/>
</dbReference>
<protein>
    <submittedName>
        <fullName evidence="1">Uncharacterized protein</fullName>
    </submittedName>
</protein>
<accession>A0AAF0C3Q2</accession>
<reference evidence="1 2" key="2">
    <citation type="journal article" date="2022" name="Mar. Drugs">
        <title>Bioassay-Guided Fractionation Leads to the Detection of Cholic Acid Generated by the Rare Thalassomonas sp.</title>
        <authorList>
            <person name="Pheiffer F."/>
            <person name="Schneider Y.K."/>
            <person name="Hansen E.H."/>
            <person name="Andersen J.H."/>
            <person name="Isaksson J."/>
            <person name="Busche T."/>
            <person name="R C."/>
            <person name="Kalinowski J."/>
            <person name="Zyl L.V."/>
            <person name="Trindade M."/>
        </authorList>
    </citation>
    <scope>NUCLEOTIDE SEQUENCE [LARGE SCALE GENOMIC DNA]</scope>
    <source>
        <strain evidence="1 2">A5K-106</strain>
    </source>
</reference>
<organism evidence="1 2">
    <name type="scientific">Thalassomonas actiniarum</name>
    <dbReference type="NCBI Taxonomy" id="485447"/>
    <lineage>
        <taxon>Bacteria</taxon>
        <taxon>Pseudomonadati</taxon>
        <taxon>Pseudomonadota</taxon>
        <taxon>Gammaproteobacteria</taxon>
        <taxon>Alteromonadales</taxon>
        <taxon>Colwelliaceae</taxon>
        <taxon>Thalassomonas</taxon>
    </lineage>
</organism>
<gene>
    <name evidence="1" type="ORF">SG35_000350</name>
</gene>
<reference evidence="1 2" key="1">
    <citation type="journal article" date="2015" name="Genome Announc.">
        <title>Draft Genome Sequences of Marine Isolates of Thalassomonas viridans and Thalassomonas actiniarum.</title>
        <authorList>
            <person name="Olonade I."/>
            <person name="van Zyl L.J."/>
            <person name="Trindade M."/>
        </authorList>
    </citation>
    <scope>NUCLEOTIDE SEQUENCE [LARGE SCALE GENOMIC DNA]</scope>
    <source>
        <strain evidence="1 2">A5K-106</strain>
    </source>
</reference>
<dbReference type="AlphaFoldDB" id="A0AAF0C3Q2"/>
<dbReference type="KEGG" id="tact:SG35_000350"/>
<evidence type="ECO:0000313" key="1">
    <source>
        <dbReference type="EMBL" id="WDD99175.1"/>
    </source>
</evidence>
<sequence>MTINEYFSHYYGIISNGNLEELDQFFHEDSPFLNGVKQQYEAMRKQLDINIQIQAIELVAKQDDLLVIRDRVLFEGEQEGNSMKNQSGNLHVMTKTSNDWKLQSTTCLSVECL</sequence>
<name>A0AAF0C3Q2_9GAMM</name>
<dbReference type="SUPFAM" id="SSF54427">
    <property type="entry name" value="NTF2-like"/>
    <property type="match status" value="1"/>
</dbReference>
<proteinExistence type="predicted"/>
<evidence type="ECO:0000313" key="2">
    <source>
        <dbReference type="Proteomes" id="UP000032568"/>
    </source>
</evidence>